<evidence type="ECO:0000313" key="3">
    <source>
        <dbReference type="Proteomes" id="UP001237642"/>
    </source>
</evidence>
<sequence length="249" mass="28247">MFPLLTSEPIYPPSKSTLQNDTKFLTNSRQGAELKENTRPRMVHHADTREQEPMSLTLKRKTIEINSKILPGTWLTRGGANPSPALGPPLPSATTLRWIKNSTLSWGYKWQPPSPSSWNITGTYEGSWGLLEYKNGNSRSPKLRKSSGDFVLELISTPTESKGVHNVKGMIMFYKVFDDEHKVGGVQIKVEGVYIWPFKQLRVAYRGKQDNLDVKIMLYPIHITRLDFSHPTIFKSLHGSRFGRGNTHL</sequence>
<keyword evidence="3" id="KW-1185">Reference proteome</keyword>
<dbReference type="Proteomes" id="UP001237642">
    <property type="component" value="Unassembled WGS sequence"/>
</dbReference>
<reference evidence="2" key="1">
    <citation type="submission" date="2023-02" db="EMBL/GenBank/DDBJ databases">
        <title>Genome of toxic invasive species Heracleum sosnowskyi carries increased number of genes despite the absence of recent whole-genome duplications.</title>
        <authorList>
            <person name="Schelkunov M."/>
            <person name="Shtratnikova V."/>
            <person name="Makarenko M."/>
            <person name="Klepikova A."/>
            <person name="Omelchenko D."/>
            <person name="Novikova G."/>
            <person name="Obukhova E."/>
            <person name="Bogdanov V."/>
            <person name="Penin A."/>
            <person name="Logacheva M."/>
        </authorList>
    </citation>
    <scope>NUCLEOTIDE SEQUENCE</scope>
    <source>
        <strain evidence="2">Hsosn_3</strain>
        <tissue evidence="2">Leaf</tissue>
    </source>
</reference>
<comment type="caution">
    <text evidence="2">The sequence shown here is derived from an EMBL/GenBank/DDBJ whole genome shotgun (WGS) entry which is preliminary data.</text>
</comment>
<accession>A0AAD8H0Z5</accession>
<evidence type="ECO:0000256" key="1">
    <source>
        <dbReference type="SAM" id="MobiDB-lite"/>
    </source>
</evidence>
<dbReference type="EMBL" id="JAUIZM010000010">
    <property type="protein sequence ID" value="KAK1358910.1"/>
    <property type="molecule type" value="Genomic_DNA"/>
</dbReference>
<reference evidence="2" key="2">
    <citation type="submission" date="2023-05" db="EMBL/GenBank/DDBJ databases">
        <authorList>
            <person name="Schelkunov M.I."/>
        </authorList>
    </citation>
    <scope>NUCLEOTIDE SEQUENCE</scope>
    <source>
        <strain evidence="2">Hsosn_3</strain>
        <tissue evidence="2">Leaf</tissue>
    </source>
</reference>
<name>A0AAD8H0Z5_9APIA</name>
<gene>
    <name evidence="2" type="ORF">POM88_043384</name>
</gene>
<protein>
    <submittedName>
        <fullName evidence="2">Uncharacterized protein</fullName>
    </submittedName>
</protein>
<feature type="region of interest" description="Disordered" evidence="1">
    <location>
        <begin position="1"/>
        <end position="20"/>
    </location>
</feature>
<evidence type="ECO:0000313" key="2">
    <source>
        <dbReference type="EMBL" id="KAK1358910.1"/>
    </source>
</evidence>
<proteinExistence type="predicted"/>
<dbReference type="AlphaFoldDB" id="A0AAD8H0Z5"/>
<organism evidence="2 3">
    <name type="scientific">Heracleum sosnowskyi</name>
    <dbReference type="NCBI Taxonomy" id="360622"/>
    <lineage>
        <taxon>Eukaryota</taxon>
        <taxon>Viridiplantae</taxon>
        <taxon>Streptophyta</taxon>
        <taxon>Embryophyta</taxon>
        <taxon>Tracheophyta</taxon>
        <taxon>Spermatophyta</taxon>
        <taxon>Magnoliopsida</taxon>
        <taxon>eudicotyledons</taxon>
        <taxon>Gunneridae</taxon>
        <taxon>Pentapetalae</taxon>
        <taxon>asterids</taxon>
        <taxon>campanulids</taxon>
        <taxon>Apiales</taxon>
        <taxon>Apiaceae</taxon>
        <taxon>Apioideae</taxon>
        <taxon>apioid superclade</taxon>
        <taxon>Tordylieae</taxon>
        <taxon>Tordyliinae</taxon>
        <taxon>Heracleum</taxon>
    </lineage>
</organism>